<evidence type="ECO:0000313" key="3">
    <source>
        <dbReference type="Proteomes" id="UP001567538"/>
    </source>
</evidence>
<name>A0ABD1IA89_SALDI</name>
<feature type="signal peptide" evidence="1">
    <location>
        <begin position="1"/>
        <end position="20"/>
    </location>
</feature>
<proteinExistence type="predicted"/>
<sequence>MRSTVCVLLSAALVLSGATASPFCDSAEDKVLCEQLVGGASTWGEAMTNALSGVQKRAEGGKSVAEAVAAKLPAAGLPQTKEAIVRTCQWAYDRMMDSVKACGGLVKDSSSSAIKHHLSPISYGDCTQALSEFDLSVPEATQFDTEMHKLSTTLLAIAEKNPSPSP</sequence>
<dbReference type="AlphaFoldDB" id="A0ABD1IA89"/>
<dbReference type="InterPro" id="IPR035513">
    <property type="entry name" value="Invertase/methylesterase_inhib"/>
</dbReference>
<gene>
    <name evidence="2" type="ORF">AAHA92_07827</name>
</gene>
<keyword evidence="3" id="KW-1185">Reference proteome</keyword>
<feature type="chain" id="PRO_5044741940" description="Pectinesterase inhibitor domain-containing protein" evidence="1">
    <location>
        <begin position="21"/>
        <end position="166"/>
    </location>
</feature>
<protein>
    <recommendedName>
        <fullName evidence="4">Pectinesterase inhibitor domain-containing protein</fullName>
    </recommendedName>
</protein>
<keyword evidence="1" id="KW-0732">Signal</keyword>
<dbReference type="Proteomes" id="UP001567538">
    <property type="component" value="Unassembled WGS sequence"/>
</dbReference>
<dbReference type="EMBL" id="JBEAFC010000003">
    <property type="protein sequence ID" value="KAL1565639.1"/>
    <property type="molecule type" value="Genomic_DNA"/>
</dbReference>
<organism evidence="2 3">
    <name type="scientific">Salvia divinorum</name>
    <name type="common">Maria pastora</name>
    <name type="synonym">Diviner's sage</name>
    <dbReference type="NCBI Taxonomy" id="28513"/>
    <lineage>
        <taxon>Eukaryota</taxon>
        <taxon>Viridiplantae</taxon>
        <taxon>Streptophyta</taxon>
        <taxon>Embryophyta</taxon>
        <taxon>Tracheophyta</taxon>
        <taxon>Spermatophyta</taxon>
        <taxon>Magnoliopsida</taxon>
        <taxon>eudicotyledons</taxon>
        <taxon>Gunneridae</taxon>
        <taxon>Pentapetalae</taxon>
        <taxon>asterids</taxon>
        <taxon>lamiids</taxon>
        <taxon>Lamiales</taxon>
        <taxon>Lamiaceae</taxon>
        <taxon>Nepetoideae</taxon>
        <taxon>Mentheae</taxon>
        <taxon>Salviinae</taxon>
        <taxon>Salvia</taxon>
        <taxon>Salvia subgen. Calosphace</taxon>
    </lineage>
</organism>
<reference evidence="2 3" key="1">
    <citation type="submission" date="2024-06" db="EMBL/GenBank/DDBJ databases">
        <title>A chromosome level genome sequence of Diviner's sage (Salvia divinorum).</title>
        <authorList>
            <person name="Ford S.A."/>
            <person name="Ro D.-K."/>
            <person name="Ness R.W."/>
            <person name="Phillips M.A."/>
        </authorList>
    </citation>
    <scope>NUCLEOTIDE SEQUENCE [LARGE SCALE GENOMIC DNA]</scope>
    <source>
        <strain evidence="2">SAF-2024a</strain>
        <tissue evidence="2">Leaf</tissue>
    </source>
</reference>
<evidence type="ECO:0008006" key="4">
    <source>
        <dbReference type="Google" id="ProtNLM"/>
    </source>
</evidence>
<comment type="caution">
    <text evidence="2">The sequence shown here is derived from an EMBL/GenBank/DDBJ whole genome shotgun (WGS) entry which is preliminary data.</text>
</comment>
<dbReference type="SUPFAM" id="SSF101148">
    <property type="entry name" value="Plant invertase/pectin methylesterase inhibitor"/>
    <property type="match status" value="1"/>
</dbReference>
<evidence type="ECO:0000256" key="1">
    <source>
        <dbReference type="SAM" id="SignalP"/>
    </source>
</evidence>
<evidence type="ECO:0000313" key="2">
    <source>
        <dbReference type="EMBL" id="KAL1565639.1"/>
    </source>
</evidence>
<accession>A0ABD1IA89</accession>